<protein>
    <submittedName>
        <fullName evidence="6">Citramalate synthase</fullName>
    </submittedName>
</protein>
<keyword evidence="3" id="KW-0456">Lyase</keyword>
<evidence type="ECO:0000256" key="2">
    <source>
        <dbReference type="ARBA" id="ARBA00022723"/>
    </source>
</evidence>
<dbReference type="AlphaFoldDB" id="A0A411YHH3"/>
<dbReference type="OrthoDB" id="9784013at2"/>
<dbReference type="InterPro" id="IPR000891">
    <property type="entry name" value="PYR_CT"/>
</dbReference>
<dbReference type="Proteomes" id="UP000291469">
    <property type="component" value="Chromosome"/>
</dbReference>
<dbReference type="InterPro" id="IPR013785">
    <property type="entry name" value="Aldolase_TIM"/>
</dbReference>
<evidence type="ECO:0000259" key="5">
    <source>
        <dbReference type="PROSITE" id="PS50991"/>
    </source>
</evidence>
<evidence type="ECO:0000256" key="4">
    <source>
        <dbReference type="SAM" id="MobiDB-lite"/>
    </source>
</evidence>
<dbReference type="GO" id="GO:0006552">
    <property type="term" value="P:L-leucine catabolic process"/>
    <property type="evidence" value="ECO:0007669"/>
    <property type="project" value="TreeGrafter"/>
</dbReference>
<feature type="domain" description="Pyruvate carboxyltransferase" evidence="5">
    <location>
        <begin position="6"/>
        <end position="293"/>
    </location>
</feature>
<dbReference type="Gene3D" id="3.20.20.70">
    <property type="entry name" value="Aldolase class I"/>
    <property type="match status" value="1"/>
</dbReference>
<dbReference type="PANTHER" id="PTHR42738">
    <property type="entry name" value="HYDROXYMETHYLGLUTARYL-COA LYASE"/>
    <property type="match status" value="1"/>
</dbReference>
<evidence type="ECO:0000313" key="6">
    <source>
        <dbReference type="EMBL" id="QBI20785.1"/>
    </source>
</evidence>
<dbReference type="GO" id="GO:0046951">
    <property type="term" value="P:ketone body biosynthetic process"/>
    <property type="evidence" value="ECO:0007669"/>
    <property type="project" value="TreeGrafter"/>
</dbReference>
<dbReference type="PROSITE" id="PS50991">
    <property type="entry name" value="PYR_CT"/>
    <property type="match status" value="1"/>
</dbReference>
<sequence>MSNPQVHLVEESMREGMQIESVEITTEAKIRLLDALSATGLRRIIVGSFVSPKWVPQMADIEDVIAGFTPAPGVEYTALTLNRRGWERMQAHMPPLVARSERPQTVAHLCDVFPRRNANRSQQDEIDGWSRTIEGARESGATEAGIGANAAWGSNWVGGFSAGDVIALLERQDAAWREAGIDVASVFLGDPMGWNAPHEVRETVERIAARWPEVRRLHLHLHNTRGLALASAYAAIEALDDRYEVTIDASVGGFGGCPYCGNGRAAGMIPTEDLVHLLGAMDISTGVDMDRLLDAVEVAEEVVGRALYGHVSKAGPRPTSVDELYPMDLPLVETLEEATHFRDRSVVGDGAGRRPWPEPIVSQQRQRVVS</sequence>
<gene>
    <name evidence="6" type="ORF">ER308_15240</name>
</gene>
<reference evidence="6 7" key="1">
    <citation type="submission" date="2019-01" db="EMBL/GenBank/DDBJ databases">
        <title>Egibacter rhizosphaerae EGI 80759T.</title>
        <authorList>
            <person name="Chen D.-D."/>
            <person name="Tian Y."/>
            <person name="Jiao J.-Y."/>
            <person name="Zhang X.-T."/>
            <person name="Zhang Y.-G."/>
            <person name="Zhang Y."/>
            <person name="Xiao M."/>
            <person name="Shu W.-S."/>
            <person name="Li W.-J."/>
        </authorList>
    </citation>
    <scope>NUCLEOTIDE SEQUENCE [LARGE SCALE GENOMIC DNA]</scope>
    <source>
        <strain evidence="6 7">EGI 80759</strain>
    </source>
</reference>
<dbReference type="InterPro" id="IPR043594">
    <property type="entry name" value="HMGL"/>
</dbReference>
<evidence type="ECO:0000313" key="7">
    <source>
        <dbReference type="Proteomes" id="UP000291469"/>
    </source>
</evidence>
<evidence type="ECO:0000256" key="1">
    <source>
        <dbReference type="ARBA" id="ARBA00009405"/>
    </source>
</evidence>
<name>A0A411YHH3_9ACTN</name>
<dbReference type="SUPFAM" id="SSF51569">
    <property type="entry name" value="Aldolase"/>
    <property type="match status" value="1"/>
</dbReference>
<feature type="compositionally biased region" description="Polar residues" evidence="4">
    <location>
        <begin position="361"/>
        <end position="370"/>
    </location>
</feature>
<dbReference type="EMBL" id="CP036402">
    <property type="protein sequence ID" value="QBI20785.1"/>
    <property type="molecule type" value="Genomic_DNA"/>
</dbReference>
<dbReference type="GO" id="GO:0046872">
    <property type="term" value="F:metal ion binding"/>
    <property type="evidence" value="ECO:0007669"/>
    <property type="project" value="UniProtKB-KW"/>
</dbReference>
<dbReference type="PANTHER" id="PTHR42738:SF7">
    <property type="entry name" value="HYDROXYMETHYLGLUTARYL-COA LYASE"/>
    <property type="match status" value="1"/>
</dbReference>
<dbReference type="GO" id="GO:0004419">
    <property type="term" value="F:hydroxymethylglutaryl-CoA lyase activity"/>
    <property type="evidence" value="ECO:0007669"/>
    <property type="project" value="TreeGrafter"/>
</dbReference>
<feature type="region of interest" description="Disordered" evidence="4">
    <location>
        <begin position="343"/>
        <end position="370"/>
    </location>
</feature>
<accession>A0A411YHH3</accession>
<dbReference type="Pfam" id="PF00682">
    <property type="entry name" value="HMGL-like"/>
    <property type="match status" value="1"/>
</dbReference>
<dbReference type="KEGG" id="erz:ER308_15240"/>
<keyword evidence="2" id="KW-0479">Metal-binding</keyword>
<proteinExistence type="inferred from homology"/>
<comment type="similarity">
    <text evidence="1">Belongs to the HMG-CoA lyase family.</text>
</comment>
<evidence type="ECO:0000256" key="3">
    <source>
        <dbReference type="ARBA" id="ARBA00023239"/>
    </source>
</evidence>
<feature type="compositionally biased region" description="Basic and acidic residues" evidence="4">
    <location>
        <begin position="343"/>
        <end position="356"/>
    </location>
</feature>
<dbReference type="RefSeq" id="WP_131155778.1">
    <property type="nucleotide sequence ID" value="NZ_CP036402.1"/>
</dbReference>
<organism evidence="6 7">
    <name type="scientific">Egibacter rhizosphaerae</name>
    <dbReference type="NCBI Taxonomy" id="1670831"/>
    <lineage>
        <taxon>Bacteria</taxon>
        <taxon>Bacillati</taxon>
        <taxon>Actinomycetota</taxon>
        <taxon>Nitriliruptoria</taxon>
        <taxon>Egibacterales</taxon>
        <taxon>Egibacteraceae</taxon>
        <taxon>Egibacter</taxon>
    </lineage>
</organism>
<keyword evidence="7" id="KW-1185">Reference proteome</keyword>